<dbReference type="NCBIfam" id="TIGR01640">
    <property type="entry name" value="F_box_assoc_1"/>
    <property type="match status" value="1"/>
</dbReference>
<proteinExistence type="predicted"/>
<dbReference type="EMBL" id="JAMSHJ010000002">
    <property type="protein sequence ID" value="KAI5432678.1"/>
    <property type="molecule type" value="Genomic_DNA"/>
</dbReference>
<dbReference type="Gramene" id="Psat02G0011000-T2">
    <property type="protein sequence ID" value="KAI5432678.1"/>
    <property type="gene ID" value="KIW84_020110"/>
</dbReference>
<comment type="caution">
    <text evidence="2">The sequence shown here is derived from an EMBL/GenBank/DDBJ whole genome shotgun (WGS) entry which is preliminary data.</text>
</comment>
<sequence>KSLLLHLLGEDFHHHLFSLSGEWFVKLKLLKPPFYRNHFEILGSVSINGVLCLRVKSIYNEGKIVILWNPTTEEYKQVPSSLSESISIGRNDGFVDYIIGYDRVKDDYKVVQIRYVSAWRIYREI</sequence>
<organism evidence="2 3">
    <name type="scientific">Pisum sativum</name>
    <name type="common">Garden pea</name>
    <name type="synonym">Lathyrus oleraceus</name>
    <dbReference type="NCBI Taxonomy" id="3888"/>
    <lineage>
        <taxon>Eukaryota</taxon>
        <taxon>Viridiplantae</taxon>
        <taxon>Streptophyta</taxon>
        <taxon>Embryophyta</taxon>
        <taxon>Tracheophyta</taxon>
        <taxon>Spermatophyta</taxon>
        <taxon>Magnoliopsida</taxon>
        <taxon>eudicotyledons</taxon>
        <taxon>Gunneridae</taxon>
        <taxon>Pentapetalae</taxon>
        <taxon>rosids</taxon>
        <taxon>fabids</taxon>
        <taxon>Fabales</taxon>
        <taxon>Fabaceae</taxon>
        <taxon>Papilionoideae</taxon>
        <taxon>50 kb inversion clade</taxon>
        <taxon>NPAAA clade</taxon>
        <taxon>Hologalegina</taxon>
        <taxon>IRL clade</taxon>
        <taxon>Fabeae</taxon>
        <taxon>Lathyrus</taxon>
    </lineage>
</organism>
<feature type="domain" description="F-box associated beta-propeller type 3" evidence="1">
    <location>
        <begin position="41"/>
        <end position="115"/>
    </location>
</feature>
<dbReference type="Proteomes" id="UP001058974">
    <property type="component" value="Chromosome 2"/>
</dbReference>
<dbReference type="InterPro" id="IPR017451">
    <property type="entry name" value="F-box-assoc_interact_dom"/>
</dbReference>
<feature type="non-terminal residue" evidence="2">
    <location>
        <position position="125"/>
    </location>
</feature>
<evidence type="ECO:0000313" key="2">
    <source>
        <dbReference type="EMBL" id="KAI5432678.1"/>
    </source>
</evidence>
<evidence type="ECO:0000259" key="1">
    <source>
        <dbReference type="Pfam" id="PF08268"/>
    </source>
</evidence>
<evidence type="ECO:0000313" key="3">
    <source>
        <dbReference type="Proteomes" id="UP001058974"/>
    </source>
</evidence>
<protein>
    <recommendedName>
        <fullName evidence="1">F-box associated beta-propeller type 3 domain-containing protein</fullName>
    </recommendedName>
</protein>
<dbReference type="InterPro" id="IPR013187">
    <property type="entry name" value="F-box-assoc_dom_typ3"/>
</dbReference>
<dbReference type="Pfam" id="PF08268">
    <property type="entry name" value="FBA_3"/>
    <property type="match status" value="1"/>
</dbReference>
<feature type="non-terminal residue" evidence="2">
    <location>
        <position position="1"/>
    </location>
</feature>
<reference evidence="2 3" key="1">
    <citation type="journal article" date="2022" name="Nat. Genet.">
        <title>Improved pea reference genome and pan-genome highlight genomic features and evolutionary characteristics.</title>
        <authorList>
            <person name="Yang T."/>
            <person name="Liu R."/>
            <person name="Luo Y."/>
            <person name="Hu S."/>
            <person name="Wang D."/>
            <person name="Wang C."/>
            <person name="Pandey M.K."/>
            <person name="Ge S."/>
            <person name="Xu Q."/>
            <person name="Li N."/>
            <person name="Li G."/>
            <person name="Huang Y."/>
            <person name="Saxena R.K."/>
            <person name="Ji Y."/>
            <person name="Li M."/>
            <person name="Yan X."/>
            <person name="He Y."/>
            <person name="Liu Y."/>
            <person name="Wang X."/>
            <person name="Xiang C."/>
            <person name="Varshney R.K."/>
            <person name="Ding H."/>
            <person name="Gao S."/>
            <person name="Zong X."/>
        </authorList>
    </citation>
    <scope>NUCLEOTIDE SEQUENCE [LARGE SCALE GENOMIC DNA]</scope>
    <source>
        <strain evidence="2 3">cv. Zhongwan 6</strain>
    </source>
</reference>
<name>A0A9D4Y6I3_PEA</name>
<gene>
    <name evidence="2" type="ORF">KIW84_020110</name>
</gene>
<dbReference type="AlphaFoldDB" id="A0A9D4Y6I3"/>
<accession>A0A9D4Y6I3</accession>
<keyword evidence="3" id="KW-1185">Reference proteome</keyword>